<keyword evidence="2" id="KW-1185">Reference proteome</keyword>
<name>A0ABN6ZRW6_9CREN</name>
<evidence type="ECO:0000313" key="2">
    <source>
        <dbReference type="Proteomes" id="UP001341135"/>
    </source>
</evidence>
<dbReference type="PANTHER" id="PTHR35610">
    <property type="entry name" value="3-ISOPROPYLMALATE DEHYDRATASE-RELATED"/>
    <property type="match status" value="1"/>
</dbReference>
<sequence length="255" mass="28321">MTRPIYEEEMDGLLLMEYEEFELKKPSFMVLGLPDTGLVGVISSSHLVESLNMREVAGIDILSMMPPVAVISKGYVRPPIRIYVSDNIMAVSAETPVPPQAVYPLAKLLVDYAMKRGIDYIMSIVGIASPNRLNLEKPGVYWIASNEKARKLVEGLNIDSFANGYLVGPYALILKQAIRSRVANLVLLADAYVEFPDPEAAAEVLTVVSRLTGIEVDVKRLLEQAEMIRIRLRGLMKQTKQTMAEMKTPSSLMYA</sequence>
<dbReference type="InterPro" id="IPR019151">
    <property type="entry name" value="Proteasome_assmbl_chaperone_2"/>
</dbReference>
<dbReference type="EMBL" id="AP028907">
    <property type="protein sequence ID" value="BES81220.1"/>
    <property type="molecule type" value="Genomic_DNA"/>
</dbReference>
<gene>
    <name evidence="1" type="ORF">PABY_07870</name>
</gene>
<dbReference type="PANTHER" id="PTHR35610:SF3">
    <property type="entry name" value="PROTEASOME ASSEMBLY CHAPERONE FAMILY PROTEIN"/>
    <property type="match status" value="1"/>
</dbReference>
<dbReference type="GO" id="GO:0000502">
    <property type="term" value="C:proteasome complex"/>
    <property type="evidence" value="ECO:0007669"/>
    <property type="project" value="UniProtKB-KW"/>
</dbReference>
<dbReference type="Pfam" id="PF09754">
    <property type="entry name" value="PAC2"/>
    <property type="match status" value="1"/>
</dbReference>
<dbReference type="InterPro" id="IPR038389">
    <property type="entry name" value="PSMG2_sf"/>
</dbReference>
<dbReference type="Gene3D" id="3.40.50.10900">
    <property type="entry name" value="PAC-like subunit"/>
    <property type="match status" value="1"/>
</dbReference>
<dbReference type="RefSeq" id="WP_338252126.1">
    <property type="nucleotide sequence ID" value="NZ_AP028907.1"/>
</dbReference>
<dbReference type="Proteomes" id="UP001341135">
    <property type="component" value="Chromosome"/>
</dbReference>
<keyword evidence="1" id="KW-0647">Proteasome</keyword>
<accession>A0ABN6ZRW6</accession>
<dbReference type="GeneID" id="89288809"/>
<reference evidence="1 2" key="1">
    <citation type="submission" date="2023-09" db="EMBL/GenBank/DDBJ databases">
        <title>Pyrofollis japonicus gen. nov. sp. nov., a novel member of the family Pyrodictiaceae isolated from the Iheya North hydrothermal field.</title>
        <authorList>
            <person name="Miyazaki U."/>
            <person name="Sanari M."/>
            <person name="Tame A."/>
            <person name="Kitajima M."/>
            <person name="Okamoto A."/>
            <person name="Sawayama S."/>
            <person name="Miyazaki J."/>
            <person name="Takai K."/>
            <person name="Nakagawa S."/>
        </authorList>
    </citation>
    <scope>NUCLEOTIDE SEQUENCE [LARGE SCALE GENOMIC DNA]</scope>
    <source>
        <strain evidence="1 2">AV2</strain>
    </source>
</reference>
<dbReference type="SUPFAM" id="SSF159659">
    <property type="entry name" value="Cgl1923-like"/>
    <property type="match status" value="1"/>
</dbReference>
<organism evidence="1 2">
    <name type="scientific">Pyrodictium abyssi</name>
    <dbReference type="NCBI Taxonomy" id="54256"/>
    <lineage>
        <taxon>Archaea</taxon>
        <taxon>Thermoproteota</taxon>
        <taxon>Thermoprotei</taxon>
        <taxon>Desulfurococcales</taxon>
        <taxon>Pyrodictiaceae</taxon>
        <taxon>Pyrodictium</taxon>
    </lineage>
</organism>
<proteinExistence type="predicted"/>
<evidence type="ECO:0000313" key="1">
    <source>
        <dbReference type="EMBL" id="BES81220.1"/>
    </source>
</evidence>
<protein>
    <submittedName>
        <fullName evidence="1">Proteasome assembly chaperone family protein</fullName>
    </submittedName>
</protein>